<dbReference type="PANTHER" id="PTHR46520">
    <property type="entry name" value="SERINE BETA-LACTAMASE-LIKE PROTEIN LACTB, MITOCHONDRIAL"/>
    <property type="match status" value="1"/>
</dbReference>
<dbReference type="InterPro" id="IPR001466">
    <property type="entry name" value="Beta-lactam-related"/>
</dbReference>
<dbReference type="Gene3D" id="3.40.710.10">
    <property type="entry name" value="DD-peptidase/beta-lactamase superfamily"/>
    <property type="match status" value="1"/>
</dbReference>
<evidence type="ECO:0000256" key="1">
    <source>
        <dbReference type="SAM" id="Phobius"/>
    </source>
</evidence>
<reference evidence="3 4" key="1">
    <citation type="submission" date="2019-07" db="EMBL/GenBank/DDBJ databases">
        <title>The draft genome sequence of Aquimarina algiphila M91.</title>
        <authorList>
            <person name="Meng X."/>
        </authorList>
    </citation>
    <scope>NUCLEOTIDE SEQUENCE [LARGE SCALE GENOMIC DNA]</scope>
    <source>
        <strain evidence="3 4">M91</strain>
    </source>
</reference>
<dbReference type="PANTHER" id="PTHR46520:SF1">
    <property type="entry name" value="SERINE BETA-LACTAMASE-LIKE PROTEIN LACTB, MITOCHONDRIAL"/>
    <property type="match status" value="1"/>
</dbReference>
<evidence type="ECO:0000259" key="2">
    <source>
        <dbReference type="Pfam" id="PF00144"/>
    </source>
</evidence>
<dbReference type="GO" id="GO:0019216">
    <property type="term" value="P:regulation of lipid metabolic process"/>
    <property type="evidence" value="ECO:0007669"/>
    <property type="project" value="TreeGrafter"/>
</dbReference>
<dbReference type="SUPFAM" id="SSF56601">
    <property type="entry name" value="beta-lactamase/transpeptidase-like"/>
    <property type="match status" value="1"/>
</dbReference>
<dbReference type="EMBL" id="VLNR01000042">
    <property type="protein sequence ID" value="TSE06708.1"/>
    <property type="molecule type" value="Genomic_DNA"/>
</dbReference>
<keyword evidence="1" id="KW-0812">Transmembrane</keyword>
<feature type="domain" description="Beta-lactamase-related" evidence="2">
    <location>
        <begin position="72"/>
        <end position="398"/>
    </location>
</feature>
<comment type="caution">
    <text evidence="3">The sequence shown here is derived from an EMBL/GenBank/DDBJ whole genome shotgun (WGS) entry which is preliminary data.</text>
</comment>
<sequence>MTVHLISNFKFNKMKKILIISALVILLPLSFYLFQPIAVYTTGWSQLPNKNTLEPLKVHQDSISKKADSLFRDIFNNLKAPAFSVAVGKNNKLIWSNVMGYQDIENNTKASLDTKFRIGSTSKAVTSIGLGVLLQNGKLDFDSKVNQFVPYANTDLSEVTMKQLASHTSGIRNYGTCFCFPIWEYYNNEEYATVEESVSIFNDDELLFPSGTDFSYSTYNYTLLSAMIEGAAQKEFRDFMQVSVFDPLGVNIEAEKEMNPSKHLSKFYDIENKKYKEVYKVNNSNKWAGGGFLASPTDLVTVGNAFLNHTLLRKEIMHALIQPTALKNGQINKQNYAIGWRNDIIESKIEGLSGTQIIHHGGTALGSTSLLILFPEYNMSISLLMNRSGSSSDLFKYAYDIAKLFISKS</sequence>
<organism evidence="3 4">
    <name type="scientific">Aquimarina algiphila</name>
    <dbReference type="NCBI Taxonomy" id="2047982"/>
    <lineage>
        <taxon>Bacteria</taxon>
        <taxon>Pseudomonadati</taxon>
        <taxon>Bacteroidota</taxon>
        <taxon>Flavobacteriia</taxon>
        <taxon>Flavobacteriales</taxon>
        <taxon>Flavobacteriaceae</taxon>
        <taxon>Aquimarina</taxon>
    </lineage>
</organism>
<dbReference type="GO" id="GO:0006508">
    <property type="term" value="P:proteolysis"/>
    <property type="evidence" value="ECO:0007669"/>
    <property type="project" value="TreeGrafter"/>
</dbReference>
<feature type="transmembrane region" description="Helical" evidence="1">
    <location>
        <begin position="17"/>
        <end position="34"/>
    </location>
</feature>
<dbReference type="OrthoDB" id="9793489at2"/>
<dbReference type="InterPro" id="IPR052794">
    <property type="entry name" value="Mito_Ser_Protease_LACTB"/>
</dbReference>
<name>A0A554VH16_9FLAO</name>
<keyword evidence="1" id="KW-1133">Transmembrane helix</keyword>
<gene>
    <name evidence="3" type="ORF">FOF46_18555</name>
</gene>
<dbReference type="InterPro" id="IPR012338">
    <property type="entry name" value="Beta-lactam/transpept-like"/>
</dbReference>
<dbReference type="Pfam" id="PF00144">
    <property type="entry name" value="Beta-lactamase"/>
    <property type="match status" value="1"/>
</dbReference>
<keyword evidence="1" id="KW-0472">Membrane</keyword>
<dbReference type="AlphaFoldDB" id="A0A554VH16"/>
<keyword evidence="4" id="KW-1185">Reference proteome</keyword>
<protein>
    <submittedName>
        <fullName evidence="3">Beta-lactamase family protein</fullName>
    </submittedName>
</protein>
<accession>A0A554VH16</accession>
<dbReference type="Proteomes" id="UP000318833">
    <property type="component" value="Unassembled WGS sequence"/>
</dbReference>
<proteinExistence type="predicted"/>
<evidence type="ECO:0000313" key="3">
    <source>
        <dbReference type="EMBL" id="TSE06708.1"/>
    </source>
</evidence>
<dbReference type="GO" id="GO:0008233">
    <property type="term" value="F:peptidase activity"/>
    <property type="evidence" value="ECO:0007669"/>
    <property type="project" value="TreeGrafter"/>
</dbReference>
<evidence type="ECO:0000313" key="4">
    <source>
        <dbReference type="Proteomes" id="UP000318833"/>
    </source>
</evidence>